<reference evidence="2 3" key="1">
    <citation type="journal article" date="2018" name="Sci. Rep.">
        <title>A novel species of the marine cyanobacterium Acaryochloris with a unique pigment content and lifestyle.</title>
        <authorList>
            <person name="Partensky F."/>
            <person name="Six C."/>
            <person name="Ratin M."/>
            <person name="Garczarek L."/>
            <person name="Vaulot D."/>
            <person name="Probert I."/>
            <person name="Calteau A."/>
            <person name="Gourvil P."/>
            <person name="Marie D."/>
            <person name="Grebert T."/>
            <person name="Bouchier C."/>
            <person name="Le Panse S."/>
            <person name="Gachenot M."/>
            <person name="Rodriguez F."/>
            <person name="Garrido J.L."/>
        </authorList>
    </citation>
    <scope>NUCLEOTIDE SEQUENCE [LARGE SCALE GENOMIC DNA]</scope>
    <source>
        <strain evidence="2 3">RCC1774</strain>
    </source>
</reference>
<organism evidence="2 3">
    <name type="scientific">Acaryochloris thomasi RCC1774</name>
    <dbReference type="NCBI Taxonomy" id="1764569"/>
    <lineage>
        <taxon>Bacteria</taxon>
        <taxon>Bacillati</taxon>
        <taxon>Cyanobacteriota</taxon>
        <taxon>Cyanophyceae</taxon>
        <taxon>Acaryochloridales</taxon>
        <taxon>Acaryochloridaceae</taxon>
        <taxon>Acaryochloris</taxon>
        <taxon>Acaryochloris thomasi</taxon>
    </lineage>
</organism>
<protein>
    <recommendedName>
        <fullName evidence="1">Filamentous haemagglutinin FhaB/tRNA nuclease CdiA-like TPS domain-containing protein</fullName>
    </recommendedName>
</protein>
<dbReference type="InterPro" id="IPR012334">
    <property type="entry name" value="Pectin_lyas_fold"/>
</dbReference>
<sequence>MAERIVSRQRWGQRAIFLLKRWPRPQRLIFWAVFIFFSNQAVLRGQVVGDQTLPANSAVSTQDGLLYQIDQGTTRGRNLFHSFERFSVPSGGEARFNNSASVENIISRVTGGSISNVDGLIKANGNANFFFLNPNGIIFGPNSSLDIGGSFIASNAASLDFSDGSSFSAVEPQTSSLLTISTPVGLQLGENPASISSQSSIMNSLLDRTGLGVSPDLSLFLMGGNVMISTGRIDLIVQDQRTLRLQPNEKNQANSRENEIIQINSRENAVNPMNLRRFRSKIFSEDFAAVCTDKTGKESRLSRFFVSGRGGLSPDPNGNLSQDAVVANWALRQSKNISAAKEDARRNRQSSKITVAKLQTRIVEAHGWHITADGDVALTTQPLEISEAVAQKPGPSHPICARNFANDKA</sequence>
<dbReference type="OrthoDB" id="527246at2"/>
<evidence type="ECO:0000259" key="1">
    <source>
        <dbReference type="SMART" id="SM00912"/>
    </source>
</evidence>
<dbReference type="SMART" id="SM00912">
    <property type="entry name" value="Haemagg_act"/>
    <property type="match status" value="1"/>
</dbReference>
<dbReference type="Gene3D" id="2.160.20.10">
    <property type="entry name" value="Single-stranded right-handed beta-helix, Pectin lyase-like"/>
    <property type="match status" value="1"/>
</dbReference>
<evidence type="ECO:0000313" key="3">
    <source>
        <dbReference type="Proteomes" id="UP000248857"/>
    </source>
</evidence>
<name>A0A2W1JLE3_9CYAN</name>
<dbReference type="Proteomes" id="UP000248857">
    <property type="component" value="Unassembled WGS sequence"/>
</dbReference>
<accession>A0A2W1JLE3</accession>
<dbReference type="SUPFAM" id="SSF51126">
    <property type="entry name" value="Pectin lyase-like"/>
    <property type="match status" value="1"/>
</dbReference>
<gene>
    <name evidence="2" type="ORF">C1752_01176</name>
</gene>
<dbReference type="InterPro" id="IPR008638">
    <property type="entry name" value="FhaB/CdiA-like_TPS"/>
</dbReference>
<dbReference type="InterPro" id="IPR011050">
    <property type="entry name" value="Pectin_lyase_fold/virulence"/>
</dbReference>
<comment type="caution">
    <text evidence="2">The sequence shown here is derived from an EMBL/GenBank/DDBJ whole genome shotgun (WGS) entry which is preliminary data.</text>
</comment>
<evidence type="ECO:0000313" key="2">
    <source>
        <dbReference type="EMBL" id="PZD74173.1"/>
    </source>
</evidence>
<dbReference type="NCBIfam" id="TIGR01901">
    <property type="entry name" value="adhes_NPXG"/>
    <property type="match status" value="1"/>
</dbReference>
<dbReference type="EMBL" id="PQWO01000003">
    <property type="protein sequence ID" value="PZD74173.1"/>
    <property type="molecule type" value="Genomic_DNA"/>
</dbReference>
<dbReference type="AlphaFoldDB" id="A0A2W1JLE3"/>
<feature type="domain" description="Filamentous haemagglutinin FhaB/tRNA nuclease CdiA-like TPS" evidence="1">
    <location>
        <begin position="49"/>
        <end position="162"/>
    </location>
</feature>
<keyword evidence="3" id="KW-1185">Reference proteome</keyword>
<proteinExistence type="predicted"/>
<dbReference type="Pfam" id="PF05860">
    <property type="entry name" value="TPS"/>
    <property type="match status" value="1"/>
</dbReference>